<dbReference type="EMBL" id="MTYJ01000109">
    <property type="protein sequence ID" value="OQV14184.1"/>
    <property type="molecule type" value="Genomic_DNA"/>
</dbReference>
<dbReference type="InterPro" id="IPR015424">
    <property type="entry name" value="PyrdxlP-dep_Trfase"/>
</dbReference>
<dbReference type="GO" id="GO:0030170">
    <property type="term" value="F:pyridoxal phosphate binding"/>
    <property type="evidence" value="ECO:0007669"/>
    <property type="project" value="TreeGrafter"/>
</dbReference>
<dbReference type="Pfam" id="PF01041">
    <property type="entry name" value="DegT_DnrJ_EryC1"/>
    <property type="match status" value="1"/>
</dbReference>
<dbReference type="GO" id="GO:0008483">
    <property type="term" value="F:transaminase activity"/>
    <property type="evidence" value="ECO:0007669"/>
    <property type="project" value="TreeGrafter"/>
</dbReference>
<name>A0A1W0WG48_HYPEX</name>
<accession>A0A1W0WG48</accession>
<dbReference type="Proteomes" id="UP000192578">
    <property type="component" value="Unassembled WGS sequence"/>
</dbReference>
<dbReference type="PANTHER" id="PTHR30244:SF34">
    <property type="entry name" value="DTDP-4-AMINO-4,6-DIDEOXYGALACTOSE TRANSAMINASE"/>
    <property type="match status" value="1"/>
</dbReference>
<dbReference type="Gene3D" id="3.40.640.10">
    <property type="entry name" value="Type I PLP-dependent aspartate aminotransferase-like (Major domain)"/>
    <property type="match status" value="1"/>
</dbReference>
<organism evidence="1 2">
    <name type="scientific">Hypsibius exemplaris</name>
    <name type="common">Freshwater tardigrade</name>
    <dbReference type="NCBI Taxonomy" id="2072580"/>
    <lineage>
        <taxon>Eukaryota</taxon>
        <taxon>Metazoa</taxon>
        <taxon>Ecdysozoa</taxon>
        <taxon>Tardigrada</taxon>
        <taxon>Eutardigrada</taxon>
        <taxon>Parachela</taxon>
        <taxon>Hypsibioidea</taxon>
        <taxon>Hypsibiidae</taxon>
        <taxon>Hypsibius</taxon>
    </lineage>
</organism>
<dbReference type="OrthoDB" id="5955158at2759"/>
<protein>
    <recommendedName>
        <fullName evidence="3">DegT/DnrJ/EryC1/StrS aminotransferase family protein</fullName>
    </recommendedName>
</protein>
<evidence type="ECO:0000313" key="1">
    <source>
        <dbReference type="EMBL" id="OQV14184.1"/>
    </source>
</evidence>
<gene>
    <name evidence="1" type="ORF">BV898_11655</name>
</gene>
<comment type="caution">
    <text evidence="1">The sequence shown here is derived from an EMBL/GenBank/DDBJ whole genome shotgun (WGS) entry which is preliminary data.</text>
</comment>
<dbReference type="FunFam" id="3.40.640.10:FF:000227">
    <property type="entry name" value="Predicted protein"/>
    <property type="match status" value="1"/>
</dbReference>
<evidence type="ECO:0000313" key="2">
    <source>
        <dbReference type="Proteomes" id="UP000192578"/>
    </source>
</evidence>
<dbReference type="SMR" id="A0A1W0WG48"/>
<sequence>MALGVKLSDIVPYTSVFLDCSFLDILFGLNKCTDFLRHQDDGRGNVIQDIQHLFVTEESPAPALVCLSARSAFDLYLRVCAFPPGSEVIFSAINIPDMAFIARQHELRVIPCDVDMETLGPRLDLLEELITASTVAVVVAHVFGRWFDISPVISLAQRYRLRVIEDCAEAFCGWECLGDVRSDLVLFSFGPIKFFTAFGGGVAKVRDRGMFNRMEELHEAYDIQSVDVYLKKLVKCAGVFCLLDVPAIIKPGMFLTDRLNIDHKRRVVEMLRGFPNDLIRRLRHRPPTALLEMMLRRFLSFDSATFWKYSVNGQYIWDRLPDGVMKFGGAAVRNNFWLFPVLVENPKTVALELNRTGIDAYIGASQLSVVEPELISLGDSHDDLTGKEAGGKPVAFPVSPFPTTAKFFMDHVIYLPVNWTVSPDYLERISVGLHRVVGMFCSAADKAAPNLGT</sequence>
<dbReference type="InterPro" id="IPR015421">
    <property type="entry name" value="PyrdxlP-dep_Trfase_major"/>
</dbReference>
<dbReference type="GO" id="GO:0000271">
    <property type="term" value="P:polysaccharide biosynthetic process"/>
    <property type="evidence" value="ECO:0007669"/>
    <property type="project" value="TreeGrafter"/>
</dbReference>
<dbReference type="SUPFAM" id="SSF53383">
    <property type="entry name" value="PLP-dependent transferases"/>
    <property type="match status" value="1"/>
</dbReference>
<dbReference type="PANTHER" id="PTHR30244">
    <property type="entry name" value="TRANSAMINASE"/>
    <property type="match status" value="1"/>
</dbReference>
<reference evidence="2" key="1">
    <citation type="submission" date="2017-01" db="EMBL/GenBank/DDBJ databases">
        <title>Comparative genomics of anhydrobiosis in the tardigrade Hypsibius dujardini.</title>
        <authorList>
            <person name="Yoshida Y."/>
            <person name="Koutsovoulos G."/>
            <person name="Laetsch D."/>
            <person name="Stevens L."/>
            <person name="Kumar S."/>
            <person name="Horikawa D."/>
            <person name="Ishino K."/>
            <person name="Komine S."/>
            <person name="Tomita M."/>
            <person name="Blaxter M."/>
            <person name="Arakawa K."/>
        </authorList>
    </citation>
    <scope>NUCLEOTIDE SEQUENCE [LARGE SCALE GENOMIC DNA]</scope>
    <source>
        <strain evidence="2">Z151</strain>
    </source>
</reference>
<dbReference type="InterPro" id="IPR000653">
    <property type="entry name" value="DegT/StrS_aminotransferase"/>
</dbReference>
<proteinExistence type="predicted"/>
<evidence type="ECO:0008006" key="3">
    <source>
        <dbReference type="Google" id="ProtNLM"/>
    </source>
</evidence>
<dbReference type="AlphaFoldDB" id="A0A1W0WG48"/>
<keyword evidence="2" id="KW-1185">Reference proteome</keyword>